<accession>A0A9P6WEB8</accession>
<dbReference type="OrthoDB" id="26278at2759"/>
<dbReference type="PROSITE" id="PS50211">
    <property type="entry name" value="DENN"/>
    <property type="match status" value="1"/>
</dbReference>
<dbReference type="PANTHER" id="PTHR31017:SF1">
    <property type="entry name" value="LATE SECRETORY PATHWAY PROTEIN AVL9 HOMOLOG"/>
    <property type="match status" value="1"/>
</dbReference>
<comment type="caution">
    <text evidence="4">The sequence shown here is derived from an EMBL/GenBank/DDBJ whole genome shotgun (WGS) entry which is preliminary data.</text>
</comment>
<feature type="region of interest" description="Disordered" evidence="2">
    <location>
        <begin position="490"/>
        <end position="550"/>
    </location>
</feature>
<feature type="compositionally biased region" description="Basic and acidic residues" evidence="2">
    <location>
        <begin position="633"/>
        <end position="648"/>
    </location>
</feature>
<evidence type="ECO:0000313" key="5">
    <source>
        <dbReference type="Proteomes" id="UP000750334"/>
    </source>
</evidence>
<dbReference type="Pfam" id="PF09794">
    <property type="entry name" value="Avl9"/>
    <property type="match status" value="1"/>
</dbReference>
<dbReference type="PANTHER" id="PTHR31017">
    <property type="entry name" value="LATE SECRETORY PATHWAY PROTEIN AVL9-RELATED"/>
    <property type="match status" value="1"/>
</dbReference>
<feature type="compositionally biased region" description="Polar residues" evidence="2">
    <location>
        <begin position="649"/>
        <end position="659"/>
    </location>
</feature>
<feature type="domain" description="UDENN" evidence="3">
    <location>
        <begin position="10"/>
        <end position="466"/>
    </location>
</feature>
<evidence type="ECO:0000313" key="4">
    <source>
        <dbReference type="EMBL" id="KAG0671809.1"/>
    </source>
</evidence>
<keyword evidence="5" id="KW-1185">Reference proteome</keyword>
<dbReference type="EMBL" id="PUHR01000008">
    <property type="protein sequence ID" value="KAG0671809.1"/>
    <property type="molecule type" value="Genomic_DNA"/>
</dbReference>
<feature type="compositionally biased region" description="Basic and acidic residues" evidence="2">
    <location>
        <begin position="676"/>
        <end position="685"/>
    </location>
</feature>
<dbReference type="GO" id="GO:0005737">
    <property type="term" value="C:cytoplasm"/>
    <property type="evidence" value="ECO:0007669"/>
    <property type="project" value="TreeGrafter"/>
</dbReference>
<dbReference type="Proteomes" id="UP000750334">
    <property type="component" value="Unassembled WGS sequence"/>
</dbReference>
<feature type="compositionally biased region" description="Polar residues" evidence="2">
    <location>
        <begin position="495"/>
        <end position="524"/>
    </location>
</feature>
<feature type="compositionally biased region" description="Polar residues" evidence="2">
    <location>
        <begin position="572"/>
        <end position="581"/>
    </location>
</feature>
<dbReference type="Gene3D" id="3.40.50.11500">
    <property type="match status" value="1"/>
</dbReference>
<dbReference type="AlphaFoldDB" id="A0A9P6WEB8"/>
<comment type="similarity">
    <text evidence="1">Belongs to the AVL9 family.</text>
</comment>
<proteinExistence type="inferred from homology"/>
<dbReference type="InterPro" id="IPR018307">
    <property type="entry name" value="ABL9/DENND6_dom"/>
</dbReference>
<dbReference type="InterPro" id="IPR037516">
    <property type="entry name" value="Tripartite_DENN"/>
</dbReference>
<feature type="compositionally biased region" description="Basic and acidic residues" evidence="2">
    <location>
        <begin position="525"/>
        <end position="540"/>
    </location>
</feature>
<gene>
    <name evidence="4" type="primary">AVL9</name>
    <name evidence="4" type="ORF">C6P45_005074</name>
</gene>
<evidence type="ECO:0000256" key="1">
    <source>
        <dbReference type="ARBA" id="ARBA00038178"/>
    </source>
</evidence>
<organism evidence="4 5">
    <name type="scientific">Maudiozyma exigua</name>
    <name type="common">Yeast</name>
    <name type="synonym">Kazachstania exigua</name>
    <dbReference type="NCBI Taxonomy" id="34358"/>
    <lineage>
        <taxon>Eukaryota</taxon>
        <taxon>Fungi</taxon>
        <taxon>Dikarya</taxon>
        <taxon>Ascomycota</taxon>
        <taxon>Saccharomycotina</taxon>
        <taxon>Saccharomycetes</taxon>
        <taxon>Saccharomycetales</taxon>
        <taxon>Saccharomycetaceae</taxon>
        <taxon>Maudiozyma</taxon>
    </lineage>
</organism>
<dbReference type="InterPro" id="IPR043153">
    <property type="entry name" value="DENN_C"/>
</dbReference>
<name>A0A9P6WEB8_MAUEX</name>
<sequence>MNEAADSVVFGVCLVDFHHKRGPEIEYWYGLPSQTQKQNLWANLPFQALPDGSHSFEETFTYFTLLYDEVNKCSPKNGAADISEDEKDNYSTLFAISCSRQIKTEDLLIKDKDVTRSTVQKAIVVVSREPIFGQIRDKLSIVTNAYFLQHDFTDKQILISLYDNLKVLYKSSADDDISESESRLYIGLCLRKILHDFKKDVLTLLKAIILEKKIIFYGSNVEYLCNLQFGLISLIPSLLLDLRDSGSPITYKDVSEMTRATSFKSSDRKSVLQFLGLPLQIFQKGGIFSPYTPLQQVDDIKSDKTAFFVIGSSNSLLYERRNELCDILVNVDTLTLEIIDKCLDAPLQLTAYDKKWIESIVAIVEETWNENDDETPKNSQFKGSEDFVRWQFEDYITGLISTVKLYDYINAHKGNQIALQTIPHDYINSNPWILFNNDWITMWESTKNYEIFNRLTDDRLFDLFTPKHPYNGIDNFTIFQQKLVSAFQNLRRHPSNASSPATSKYDQTNTSFPNKDIENMSSSKSEGDKENQNNDSKRGDSEDDDNPKENLWSSWKEYFNKKKTKHNDDENSLANDPNDNAMSAKSKSSSHKSRKEGKDDNVTNTNLQQKSTRRAIENALLGLGLHMDNQSADDTKSADSIESDDKQNSGDLTEQNTPSDEIEMIEKSPVASDDTNNDKGEKTDFKNLTLNDSKRDTA</sequence>
<evidence type="ECO:0000256" key="2">
    <source>
        <dbReference type="SAM" id="MobiDB-lite"/>
    </source>
</evidence>
<evidence type="ECO:0000259" key="3">
    <source>
        <dbReference type="PROSITE" id="PS50211"/>
    </source>
</evidence>
<reference evidence="4 5" key="1">
    <citation type="submission" date="2020-11" db="EMBL/GenBank/DDBJ databases">
        <title>Kefir isolates.</title>
        <authorList>
            <person name="Marcisauskas S."/>
            <person name="Kim Y."/>
            <person name="Blasche S."/>
        </authorList>
    </citation>
    <scope>NUCLEOTIDE SEQUENCE [LARGE SCALE GENOMIC DNA]</scope>
    <source>
        <strain evidence="4 5">OG2</strain>
    </source>
</reference>
<feature type="region of interest" description="Disordered" evidence="2">
    <location>
        <begin position="564"/>
        <end position="698"/>
    </location>
</feature>
<protein>
    <submittedName>
        <fullName evidence="4">Late secretory pathway protein avl9</fullName>
    </submittedName>
</protein>
<dbReference type="InterPro" id="IPR051731">
    <property type="entry name" value="DENND11/AVL9_GEFs"/>
</dbReference>